<evidence type="ECO:0000256" key="3">
    <source>
        <dbReference type="ARBA" id="ARBA00023136"/>
    </source>
</evidence>
<dbReference type="InterPro" id="IPR003599">
    <property type="entry name" value="Ig_sub"/>
</dbReference>
<dbReference type="Pfam" id="PF13927">
    <property type="entry name" value="Ig_3"/>
    <property type="match status" value="1"/>
</dbReference>
<keyword evidence="2" id="KW-0732">Signal</keyword>
<keyword evidence="8" id="KW-1185">Reference proteome</keyword>
<proteinExistence type="predicted"/>
<name>A0A8T3CZN7_9TELE</name>
<evidence type="ECO:0000256" key="4">
    <source>
        <dbReference type="ARBA" id="ARBA00023180"/>
    </source>
</evidence>
<reference evidence="7" key="1">
    <citation type="submission" date="2021-01" db="EMBL/GenBank/DDBJ databases">
        <authorList>
            <person name="Zahm M."/>
            <person name="Roques C."/>
            <person name="Cabau C."/>
            <person name="Klopp C."/>
            <person name="Donnadieu C."/>
            <person name="Jouanno E."/>
            <person name="Lampietro C."/>
            <person name="Louis A."/>
            <person name="Herpin A."/>
            <person name="Echchiki A."/>
            <person name="Berthelot C."/>
            <person name="Parey E."/>
            <person name="Roest-Crollius H."/>
            <person name="Braasch I."/>
            <person name="Postlethwait J."/>
            <person name="Bobe J."/>
            <person name="Montfort J."/>
            <person name="Bouchez O."/>
            <person name="Begum T."/>
            <person name="Mejri S."/>
            <person name="Adams A."/>
            <person name="Chen W.-J."/>
            <person name="Guiguen Y."/>
        </authorList>
    </citation>
    <scope>NUCLEOTIDE SEQUENCE</scope>
    <source>
        <tissue evidence="7">Blood</tissue>
    </source>
</reference>
<sequence>MKVGGDISVSLVNQTPQKDLSSYCRSLVPVSCAQPEELYGVVGQEVAFPTAVRNSGGLSYSGTGIGDVTGGQFTALPSEDFNATVQWNRNTGFFSITGLKMEDSGVYRVKNDAKQDTVYELTVYIPVSKPSVSYNKHSCTLLCSVTRGTQVTLSWYREGEKESFVSYPVRSAPYLDMTEAVDQSGTYTCEAVNSISRETDSVTVGVECAGANAGQNTTIIVAVIVGVICTAVGVFIGWRCRRQQNHRG</sequence>
<evidence type="ECO:0000259" key="6">
    <source>
        <dbReference type="PROSITE" id="PS50835"/>
    </source>
</evidence>
<dbReference type="PANTHER" id="PTHR12080">
    <property type="entry name" value="SIGNALING LYMPHOCYTIC ACTIVATION MOLECULE"/>
    <property type="match status" value="1"/>
</dbReference>
<dbReference type="OrthoDB" id="9835793at2759"/>
<dbReference type="Proteomes" id="UP000829720">
    <property type="component" value="Unassembled WGS sequence"/>
</dbReference>
<dbReference type="GO" id="GO:0016020">
    <property type="term" value="C:membrane"/>
    <property type="evidence" value="ECO:0007669"/>
    <property type="project" value="UniProtKB-SubCell"/>
</dbReference>
<dbReference type="PROSITE" id="PS50835">
    <property type="entry name" value="IG_LIKE"/>
    <property type="match status" value="1"/>
</dbReference>
<dbReference type="InterPro" id="IPR036179">
    <property type="entry name" value="Ig-like_dom_sf"/>
</dbReference>
<keyword evidence="4" id="KW-0325">Glycoprotein</keyword>
<dbReference type="SUPFAM" id="SSF48726">
    <property type="entry name" value="Immunoglobulin"/>
    <property type="match status" value="1"/>
</dbReference>
<accession>A0A8T3CZN7</accession>
<dbReference type="AlphaFoldDB" id="A0A8T3CZN7"/>
<dbReference type="InterPro" id="IPR013783">
    <property type="entry name" value="Ig-like_fold"/>
</dbReference>
<evidence type="ECO:0000256" key="2">
    <source>
        <dbReference type="ARBA" id="ARBA00022729"/>
    </source>
</evidence>
<organism evidence="7 8">
    <name type="scientific">Albula goreensis</name>
    <dbReference type="NCBI Taxonomy" id="1534307"/>
    <lineage>
        <taxon>Eukaryota</taxon>
        <taxon>Metazoa</taxon>
        <taxon>Chordata</taxon>
        <taxon>Craniata</taxon>
        <taxon>Vertebrata</taxon>
        <taxon>Euteleostomi</taxon>
        <taxon>Actinopterygii</taxon>
        <taxon>Neopterygii</taxon>
        <taxon>Teleostei</taxon>
        <taxon>Albuliformes</taxon>
        <taxon>Albulidae</taxon>
        <taxon>Albula</taxon>
    </lineage>
</organism>
<evidence type="ECO:0000256" key="1">
    <source>
        <dbReference type="ARBA" id="ARBA00004370"/>
    </source>
</evidence>
<dbReference type="InterPro" id="IPR015631">
    <property type="entry name" value="CD2/SLAM_rcpt"/>
</dbReference>
<feature type="transmembrane region" description="Helical" evidence="5">
    <location>
        <begin position="219"/>
        <end position="238"/>
    </location>
</feature>
<evidence type="ECO:0000256" key="5">
    <source>
        <dbReference type="SAM" id="Phobius"/>
    </source>
</evidence>
<dbReference type="PANTHER" id="PTHR12080:SF55">
    <property type="entry name" value="LYMPHOCYTE FUNCTION-ASSOCIATED ANTIGEN 3"/>
    <property type="match status" value="1"/>
</dbReference>
<dbReference type="Gene3D" id="2.60.40.10">
    <property type="entry name" value="Immunoglobulins"/>
    <property type="match status" value="2"/>
</dbReference>
<dbReference type="EMBL" id="JAERUA010000018">
    <property type="protein sequence ID" value="KAI1887868.1"/>
    <property type="molecule type" value="Genomic_DNA"/>
</dbReference>
<keyword evidence="3 5" id="KW-0472">Membrane</keyword>
<evidence type="ECO:0000313" key="8">
    <source>
        <dbReference type="Proteomes" id="UP000829720"/>
    </source>
</evidence>
<dbReference type="InterPro" id="IPR007110">
    <property type="entry name" value="Ig-like_dom"/>
</dbReference>
<comment type="subcellular location">
    <subcellularLocation>
        <location evidence="1">Membrane</location>
    </subcellularLocation>
</comment>
<feature type="domain" description="Ig-like" evidence="6">
    <location>
        <begin position="126"/>
        <end position="205"/>
    </location>
</feature>
<dbReference type="CDD" id="cd00096">
    <property type="entry name" value="Ig"/>
    <property type="match status" value="1"/>
</dbReference>
<gene>
    <name evidence="7" type="ORF">AGOR_G00194930</name>
</gene>
<dbReference type="SMART" id="SM00409">
    <property type="entry name" value="IG"/>
    <property type="match status" value="2"/>
</dbReference>
<evidence type="ECO:0000313" key="7">
    <source>
        <dbReference type="EMBL" id="KAI1887868.1"/>
    </source>
</evidence>
<keyword evidence="5" id="KW-0812">Transmembrane</keyword>
<keyword evidence="5" id="KW-1133">Transmembrane helix</keyword>
<protein>
    <recommendedName>
        <fullName evidence="6">Ig-like domain-containing protein</fullName>
    </recommendedName>
</protein>
<comment type="caution">
    <text evidence="7">The sequence shown here is derived from an EMBL/GenBank/DDBJ whole genome shotgun (WGS) entry which is preliminary data.</text>
</comment>